<dbReference type="Gene3D" id="1.10.3730.20">
    <property type="match status" value="1"/>
</dbReference>
<dbReference type="InterPro" id="IPR050638">
    <property type="entry name" value="AA-Vitamin_Transporters"/>
</dbReference>
<dbReference type="RefSeq" id="WP_328279050.1">
    <property type="nucleotide sequence ID" value="NZ_JARTLD010000036.1"/>
</dbReference>
<evidence type="ECO:0000256" key="2">
    <source>
        <dbReference type="ARBA" id="ARBA00007362"/>
    </source>
</evidence>
<feature type="transmembrane region" description="Helical" evidence="7">
    <location>
        <begin position="124"/>
        <end position="143"/>
    </location>
</feature>
<sequence length="297" mass="32774">MRQYHKTVLLLAFLILVWGINWPLSKYALQYTPPVLFAGLRALIGGLLLVIVALPKYKKLQFRRNWPIYLISALLSIVLYYGVQTIGLQYTPAGLFSAIVFLQPVLLGLFSWLWLGESMTRQKMLGLFIGFAGVATMSAGGITGNISTIGIILAIITALTWALGTVYVKKIGHKVDSLWLTAMQITIGGVILLAGGSGLESWSAITWNFPFIADTIFIAIFVIALGWYVYFKLIHEGEASKVGSYTFLIPLVSIASSVMFFHEHVTFNLVIGLLLILASIILVNVRFRRTDKTSSPA</sequence>
<dbReference type="InterPro" id="IPR037185">
    <property type="entry name" value="EmrE-like"/>
</dbReference>
<dbReference type="PANTHER" id="PTHR32322:SF18">
    <property type="entry name" value="S-ADENOSYLMETHIONINE_S-ADENOSYLHOMOCYSTEINE TRANSPORTER"/>
    <property type="match status" value="1"/>
</dbReference>
<evidence type="ECO:0000256" key="1">
    <source>
        <dbReference type="ARBA" id="ARBA00004651"/>
    </source>
</evidence>
<dbReference type="InterPro" id="IPR000620">
    <property type="entry name" value="EamA_dom"/>
</dbReference>
<gene>
    <name evidence="9" type="ORF">P9847_15120</name>
</gene>
<feature type="transmembrane region" description="Helical" evidence="7">
    <location>
        <begin position="180"/>
        <end position="199"/>
    </location>
</feature>
<keyword evidence="5 7" id="KW-1133">Transmembrane helix</keyword>
<evidence type="ECO:0000256" key="7">
    <source>
        <dbReference type="SAM" id="Phobius"/>
    </source>
</evidence>
<dbReference type="EMBL" id="JARTLD010000036">
    <property type="protein sequence ID" value="MED5018638.1"/>
    <property type="molecule type" value="Genomic_DNA"/>
</dbReference>
<feature type="transmembrane region" description="Helical" evidence="7">
    <location>
        <begin position="66"/>
        <end position="83"/>
    </location>
</feature>
<reference evidence="9 10" key="1">
    <citation type="submission" date="2023-03" db="EMBL/GenBank/DDBJ databases">
        <title>Bacillus Genome Sequencing.</title>
        <authorList>
            <person name="Dunlap C."/>
        </authorList>
    </citation>
    <scope>NUCLEOTIDE SEQUENCE [LARGE SCALE GENOMIC DNA]</scope>
    <source>
        <strain evidence="9 10">NRS-52</strain>
    </source>
</reference>
<dbReference type="SUPFAM" id="SSF103481">
    <property type="entry name" value="Multidrug resistance efflux transporter EmrE"/>
    <property type="match status" value="2"/>
</dbReference>
<feature type="transmembrane region" description="Helical" evidence="7">
    <location>
        <begin position="95"/>
        <end position="115"/>
    </location>
</feature>
<feature type="transmembrane region" description="Helical" evidence="7">
    <location>
        <begin position="149"/>
        <end position="168"/>
    </location>
</feature>
<feature type="transmembrane region" description="Helical" evidence="7">
    <location>
        <begin position="242"/>
        <end position="261"/>
    </location>
</feature>
<feature type="transmembrane region" description="Helical" evidence="7">
    <location>
        <begin position="35"/>
        <end position="54"/>
    </location>
</feature>
<comment type="subcellular location">
    <subcellularLocation>
        <location evidence="1">Cell membrane</location>
        <topology evidence="1">Multi-pass membrane protein</topology>
    </subcellularLocation>
</comment>
<proteinExistence type="inferred from homology"/>
<evidence type="ECO:0000256" key="6">
    <source>
        <dbReference type="ARBA" id="ARBA00023136"/>
    </source>
</evidence>
<feature type="domain" description="EamA" evidence="8">
    <location>
        <begin position="149"/>
        <end position="284"/>
    </location>
</feature>
<evidence type="ECO:0000313" key="9">
    <source>
        <dbReference type="EMBL" id="MED5018638.1"/>
    </source>
</evidence>
<feature type="transmembrane region" description="Helical" evidence="7">
    <location>
        <begin position="211"/>
        <end position="230"/>
    </location>
</feature>
<keyword evidence="10" id="KW-1185">Reference proteome</keyword>
<keyword evidence="4 7" id="KW-0812">Transmembrane</keyword>
<evidence type="ECO:0000256" key="5">
    <source>
        <dbReference type="ARBA" id="ARBA00022989"/>
    </source>
</evidence>
<comment type="similarity">
    <text evidence="2">Belongs to the EamA transporter family.</text>
</comment>
<accession>A0ABU6PUT6</accession>
<comment type="caution">
    <text evidence="9">The sequence shown here is derived from an EMBL/GenBank/DDBJ whole genome shotgun (WGS) entry which is preliminary data.</text>
</comment>
<evidence type="ECO:0000256" key="3">
    <source>
        <dbReference type="ARBA" id="ARBA00022475"/>
    </source>
</evidence>
<evidence type="ECO:0000259" key="8">
    <source>
        <dbReference type="Pfam" id="PF00892"/>
    </source>
</evidence>
<dbReference type="PANTHER" id="PTHR32322">
    <property type="entry name" value="INNER MEMBRANE TRANSPORTER"/>
    <property type="match status" value="1"/>
</dbReference>
<name>A0ABU6PUT6_9BACL</name>
<feature type="transmembrane region" description="Helical" evidence="7">
    <location>
        <begin position="267"/>
        <end position="285"/>
    </location>
</feature>
<dbReference type="Pfam" id="PF00892">
    <property type="entry name" value="EamA"/>
    <property type="match status" value="2"/>
</dbReference>
<keyword evidence="6 7" id="KW-0472">Membrane</keyword>
<organism evidence="9 10">
    <name type="scientific">Paenibacillus chibensis</name>
    <dbReference type="NCBI Taxonomy" id="59846"/>
    <lineage>
        <taxon>Bacteria</taxon>
        <taxon>Bacillati</taxon>
        <taxon>Bacillota</taxon>
        <taxon>Bacilli</taxon>
        <taxon>Bacillales</taxon>
        <taxon>Paenibacillaceae</taxon>
        <taxon>Paenibacillus</taxon>
    </lineage>
</organism>
<evidence type="ECO:0000313" key="10">
    <source>
        <dbReference type="Proteomes" id="UP001343257"/>
    </source>
</evidence>
<dbReference type="Proteomes" id="UP001343257">
    <property type="component" value="Unassembled WGS sequence"/>
</dbReference>
<keyword evidence="3" id="KW-1003">Cell membrane</keyword>
<feature type="domain" description="EamA" evidence="8">
    <location>
        <begin position="7"/>
        <end position="138"/>
    </location>
</feature>
<evidence type="ECO:0000256" key="4">
    <source>
        <dbReference type="ARBA" id="ARBA00022692"/>
    </source>
</evidence>
<protein>
    <submittedName>
        <fullName evidence="9">DMT family transporter</fullName>
    </submittedName>
</protein>